<name>A0A9R0PTH1_TRITD</name>
<reference evidence="2 3" key="1">
    <citation type="submission" date="2017-09" db="EMBL/GenBank/DDBJ databases">
        <authorList>
            <consortium name="International Durum Wheat Genome Sequencing Consortium (IDWGSC)"/>
            <person name="Milanesi L."/>
        </authorList>
    </citation>
    <scope>NUCLEOTIDE SEQUENCE [LARGE SCALE GENOMIC DNA]</scope>
    <source>
        <strain evidence="3">cv. Svevo</strain>
    </source>
</reference>
<sequence length="123" mass="13696">MIRGPVTCKKCGEKGHRQASYKCPLNGTKKRKRKPRKNNTKARPAEPSTPQRPTREQILQDSPSMVTRSRLAILLGEGSSSQTTRTTPERMPTAAPPKKMTPRRMPTAAPPKKMTPKRKLPVG</sequence>
<accession>A0A9R0PTH1</accession>
<dbReference type="EMBL" id="LT934111">
    <property type="protein sequence ID" value="VAH01136.1"/>
    <property type="molecule type" value="Genomic_DNA"/>
</dbReference>
<keyword evidence="3" id="KW-1185">Reference proteome</keyword>
<evidence type="ECO:0000256" key="1">
    <source>
        <dbReference type="SAM" id="MobiDB-lite"/>
    </source>
</evidence>
<evidence type="ECO:0008006" key="4">
    <source>
        <dbReference type="Google" id="ProtNLM"/>
    </source>
</evidence>
<feature type="compositionally biased region" description="Basic residues" evidence="1">
    <location>
        <begin position="28"/>
        <end position="40"/>
    </location>
</feature>
<feature type="region of interest" description="Disordered" evidence="1">
    <location>
        <begin position="1"/>
        <end position="123"/>
    </location>
</feature>
<dbReference type="AlphaFoldDB" id="A0A9R0PTH1"/>
<feature type="compositionally biased region" description="Polar residues" evidence="1">
    <location>
        <begin position="48"/>
        <end position="67"/>
    </location>
</feature>
<evidence type="ECO:0000313" key="2">
    <source>
        <dbReference type="EMBL" id="VAH01136.1"/>
    </source>
</evidence>
<feature type="compositionally biased region" description="Basic residues" evidence="1">
    <location>
        <begin position="114"/>
        <end position="123"/>
    </location>
</feature>
<proteinExistence type="predicted"/>
<protein>
    <recommendedName>
        <fullName evidence="4">Zinc knuckle domain-containing protein</fullName>
    </recommendedName>
</protein>
<gene>
    <name evidence="2" type="ORF">TRITD_1Av1G012590</name>
</gene>
<evidence type="ECO:0000313" key="3">
    <source>
        <dbReference type="Proteomes" id="UP000324705"/>
    </source>
</evidence>
<dbReference type="Gramene" id="TRITD1Av1G012590.1">
    <property type="protein sequence ID" value="TRITD1Av1G012590.1"/>
    <property type="gene ID" value="TRITD1Av1G012590"/>
</dbReference>
<dbReference type="Proteomes" id="UP000324705">
    <property type="component" value="Chromosome 1A"/>
</dbReference>
<organism evidence="2 3">
    <name type="scientific">Triticum turgidum subsp. durum</name>
    <name type="common">Durum wheat</name>
    <name type="synonym">Triticum durum</name>
    <dbReference type="NCBI Taxonomy" id="4567"/>
    <lineage>
        <taxon>Eukaryota</taxon>
        <taxon>Viridiplantae</taxon>
        <taxon>Streptophyta</taxon>
        <taxon>Embryophyta</taxon>
        <taxon>Tracheophyta</taxon>
        <taxon>Spermatophyta</taxon>
        <taxon>Magnoliopsida</taxon>
        <taxon>Liliopsida</taxon>
        <taxon>Poales</taxon>
        <taxon>Poaceae</taxon>
        <taxon>BOP clade</taxon>
        <taxon>Pooideae</taxon>
        <taxon>Triticodae</taxon>
        <taxon>Triticeae</taxon>
        <taxon>Triticinae</taxon>
        <taxon>Triticum</taxon>
    </lineage>
</organism>